<evidence type="ECO:0000313" key="2">
    <source>
        <dbReference type="Proteomes" id="UP001634394"/>
    </source>
</evidence>
<dbReference type="AlphaFoldDB" id="A0ABD3X2I8"/>
<name>A0ABD3X2I8_SINWO</name>
<feature type="non-terminal residue" evidence="1">
    <location>
        <position position="1"/>
    </location>
</feature>
<organism evidence="1 2">
    <name type="scientific">Sinanodonta woodiana</name>
    <name type="common">Chinese pond mussel</name>
    <name type="synonym">Anodonta woodiana</name>
    <dbReference type="NCBI Taxonomy" id="1069815"/>
    <lineage>
        <taxon>Eukaryota</taxon>
        <taxon>Metazoa</taxon>
        <taxon>Spiralia</taxon>
        <taxon>Lophotrochozoa</taxon>
        <taxon>Mollusca</taxon>
        <taxon>Bivalvia</taxon>
        <taxon>Autobranchia</taxon>
        <taxon>Heteroconchia</taxon>
        <taxon>Palaeoheterodonta</taxon>
        <taxon>Unionida</taxon>
        <taxon>Unionoidea</taxon>
        <taxon>Unionidae</taxon>
        <taxon>Unioninae</taxon>
        <taxon>Sinanodonta</taxon>
    </lineage>
</organism>
<accession>A0ABD3X2I8</accession>
<keyword evidence="2" id="KW-1185">Reference proteome</keyword>
<proteinExistence type="predicted"/>
<feature type="non-terminal residue" evidence="1">
    <location>
        <position position="67"/>
    </location>
</feature>
<reference evidence="1 2" key="1">
    <citation type="submission" date="2024-11" db="EMBL/GenBank/DDBJ databases">
        <title>Chromosome-level genome assembly of the freshwater bivalve Anodonta woodiana.</title>
        <authorList>
            <person name="Chen X."/>
        </authorList>
    </citation>
    <scope>NUCLEOTIDE SEQUENCE [LARGE SCALE GENOMIC DNA]</scope>
    <source>
        <strain evidence="1">MN2024</strain>
        <tissue evidence="1">Gills</tissue>
    </source>
</reference>
<dbReference type="EMBL" id="JBJQND010000004">
    <property type="protein sequence ID" value="KAL3879931.1"/>
    <property type="molecule type" value="Genomic_DNA"/>
</dbReference>
<sequence length="67" mass="7332">RTHLDGVRMYLGNTSGPWNYGQAFSSDSSSGIPLIQYVFKPGNVIARFIALMRAGHIMTICEVTVEG</sequence>
<dbReference type="Proteomes" id="UP001634394">
    <property type="component" value="Unassembled WGS sequence"/>
</dbReference>
<protein>
    <submittedName>
        <fullName evidence="1">Uncharacterized protein</fullName>
    </submittedName>
</protein>
<evidence type="ECO:0000313" key="1">
    <source>
        <dbReference type="EMBL" id="KAL3879931.1"/>
    </source>
</evidence>
<gene>
    <name evidence="1" type="ORF">ACJMK2_032207</name>
</gene>
<comment type="caution">
    <text evidence="1">The sequence shown here is derived from an EMBL/GenBank/DDBJ whole genome shotgun (WGS) entry which is preliminary data.</text>
</comment>